<gene>
    <name evidence="3" type="primary">jg3868</name>
    <name evidence="3" type="ORF">PAEG_LOCUS20564</name>
</gene>
<feature type="compositionally biased region" description="Polar residues" evidence="1">
    <location>
        <begin position="237"/>
        <end position="246"/>
    </location>
</feature>
<sequence>MDTNEVIRKAVTLYESNRSLWDPNQEHYFNKKKRERIWRRISLEVNIPIPELKKKLNSLLGSYRREKSRENKSKLRSGGGRVYRSKWFAYPWFAFLSNKNIPSHTKDTVGDESQNIAEPNRDKNTESSSSIESQNITDSSSTLEKRTNASNSENVMGAPWAKTKTRKGCLKLLSMSESTSSSRTLDHFDSFGNYVANELRKYDKHLVPHVKRAILEVVFQADTGQFPVHQGYYTSGYHTSSPSTDPIASPPQVQREESSDSTSEKLNMDSDTDEKITL</sequence>
<evidence type="ECO:0000313" key="4">
    <source>
        <dbReference type="Proteomes" id="UP000838756"/>
    </source>
</evidence>
<dbReference type="PANTHER" id="PTHR21505:SF12">
    <property type="entry name" value="MADF DOMAIN-CONTAINING PROTEIN-RELATED"/>
    <property type="match status" value="1"/>
</dbReference>
<feature type="compositionally biased region" description="Basic and acidic residues" evidence="1">
    <location>
        <begin position="254"/>
        <end position="278"/>
    </location>
</feature>
<dbReference type="Proteomes" id="UP000838756">
    <property type="component" value="Unassembled WGS sequence"/>
</dbReference>
<feature type="region of interest" description="Disordered" evidence="1">
    <location>
        <begin position="237"/>
        <end position="278"/>
    </location>
</feature>
<organism evidence="3 4">
    <name type="scientific">Pararge aegeria aegeria</name>
    <dbReference type="NCBI Taxonomy" id="348720"/>
    <lineage>
        <taxon>Eukaryota</taxon>
        <taxon>Metazoa</taxon>
        <taxon>Ecdysozoa</taxon>
        <taxon>Arthropoda</taxon>
        <taxon>Hexapoda</taxon>
        <taxon>Insecta</taxon>
        <taxon>Pterygota</taxon>
        <taxon>Neoptera</taxon>
        <taxon>Endopterygota</taxon>
        <taxon>Lepidoptera</taxon>
        <taxon>Glossata</taxon>
        <taxon>Ditrysia</taxon>
        <taxon>Papilionoidea</taxon>
        <taxon>Nymphalidae</taxon>
        <taxon>Satyrinae</taxon>
        <taxon>Satyrini</taxon>
        <taxon>Parargina</taxon>
        <taxon>Pararge</taxon>
    </lineage>
</organism>
<dbReference type="EMBL" id="CAKXAJ010025837">
    <property type="protein sequence ID" value="CAH2244640.1"/>
    <property type="molecule type" value="Genomic_DNA"/>
</dbReference>
<dbReference type="InterPro" id="IPR006578">
    <property type="entry name" value="MADF-dom"/>
</dbReference>
<protein>
    <submittedName>
        <fullName evidence="3">Jg3868 protein</fullName>
    </submittedName>
</protein>
<evidence type="ECO:0000256" key="1">
    <source>
        <dbReference type="SAM" id="MobiDB-lite"/>
    </source>
</evidence>
<feature type="region of interest" description="Disordered" evidence="1">
    <location>
        <begin position="105"/>
        <end position="160"/>
    </location>
</feature>
<dbReference type="AlphaFoldDB" id="A0A8S4S033"/>
<name>A0A8S4S033_9NEOP</name>
<dbReference type="SMART" id="SM00595">
    <property type="entry name" value="MADF"/>
    <property type="match status" value="1"/>
</dbReference>
<dbReference type="PROSITE" id="PS51029">
    <property type="entry name" value="MADF"/>
    <property type="match status" value="1"/>
</dbReference>
<dbReference type="PANTHER" id="PTHR21505">
    <property type="entry name" value="MADF DOMAIN-CONTAINING PROTEIN-RELATED"/>
    <property type="match status" value="1"/>
</dbReference>
<feature type="compositionally biased region" description="Polar residues" evidence="1">
    <location>
        <begin position="126"/>
        <end position="154"/>
    </location>
</feature>
<dbReference type="OrthoDB" id="10051975at2759"/>
<evidence type="ECO:0000259" key="2">
    <source>
        <dbReference type="PROSITE" id="PS51029"/>
    </source>
</evidence>
<reference evidence="3" key="1">
    <citation type="submission" date="2022-03" db="EMBL/GenBank/DDBJ databases">
        <authorList>
            <person name="Lindestad O."/>
        </authorList>
    </citation>
    <scope>NUCLEOTIDE SEQUENCE</scope>
</reference>
<accession>A0A8S4S033</accession>
<dbReference type="Pfam" id="PF10545">
    <property type="entry name" value="MADF_DNA_bdg"/>
    <property type="match status" value="1"/>
</dbReference>
<keyword evidence="4" id="KW-1185">Reference proteome</keyword>
<feature type="domain" description="MADF" evidence="2">
    <location>
        <begin position="9"/>
        <end position="101"/>
    </location>
</feature>
<comment type="caution">
    <text evidence="3">The sequence shown here is derived from an EMBL/GenBank/DDBJ whole genome shotgun (WGS) entry which is preliminary data.</text>
</comment>
<evidence type="ECO:0000313" key="3">
    <source>
        <dbReference type="EMBL" id="CAH2244640.1"/>
    </source>
</evidence>
<proteinExistence type="predicted"/>